<dbReference type="PROSITE" id="PS00675">
    <property type="entry name" value="SIGMA54_INTERACT_1"/>
    <property type="match status" value="1"/>
</dbReference>
<dbReference type="GO" id="GO:0006355">
    <property type="term" value="P:regulation of DNA-templated transcription"/>
    <property type="evidence" value="ECO:0007669"/>
    <property type="project" value="InterPro"/>
</dbReference>
<dbReference type="InterPro" id="IPR025662">
    <property type="entry name" value="Sigma_54_int_dom_ATP-bd_1"/>
</dbReference>
<dbReference type="InterPro" id="IPR009057">
    <property type="entry name" value="Homeodomain-like_sf"/>
</dbReference>
<dbReference type="SMART" id="SM00382">
    <property type="entry name" value="AAA"/>
    <property type="match status" value="1"/>
</dbReference>
<dbReference type="PANTHER" id="PTHR32071:SF74">
    <property type="entry name" value="TRANSCRIPTIONAL ACTIVATOR ROCR"/>
    <property type="match status" value="1"/>
</dbReference>
<dbReference type="InterPro" id="IPR002197">
    <property type="entry name" value="HTH_Fis"/>
</dbReference>
<dbReference type="Pfam" id="PF08448">
    <property type="entry name" value="PAS_4"/>
    <property type="match status" value="1"/>
</dbReference>
<dbReference type="GO" id="GO:0043565">
    <property type="term" value="F:sequence-specific DNA binding"/>
    <property type="evidence" value="ECO:0007669"/>
    <property type="project" value="InterPro"/>
</dbReference>
<dbReference type="FunFam" id="3.40.50.300:FF:000006">
    <property type="entry name" value="DNA-binding transcriptional regulator NtrC"/>
    <property type="match status" value="1"/>
</dbReference>
<dbReference type="Gene3D" id="3.40.50.300">
    <property type="entry name" value="P-loop containing nucleotide triphosphate hydrolases"/>
    <property type="match status" value="1"/>
</dbReference>
<evidence type="ECO:0000259" key="6">
    <source>
        <dbReference type="PROSITE" id="PS50112"/>
    </source>
</evidence>
<dbReference type="InterPro" id="IPR003593">
    <property type="entry name" value="AAA+_ATPase"/>
</dbReference>
<dbReference type="PRINTS" id="PR01590">
    <property type="entry name" value="HTHFIS"/>
</dbReference>
<evidence type="ECO:0000256" key="4">
    <source>
        <dbReference type="ARBA" id="ARBA00023163"/>
    </source>
</evidence>
<dbReference type="InterPro" id="IPR002078">
    <property type="entry name" value="Sigma_54_int"/>
</dbReference>
<dbReference type="Pfam" id="PF25601">
    <property type="entry name" value="AAA_lid_14"/>
    <property type="match status" value="1"/>
</dbReference>
<keyword evidence="2" id="KW-0067">ATP-binding</keyword>
<sequence length="490" mass="55398">MDNDFKKDISESSLRNIDLFESMQAVLSTVDEGIHIIDQKGYTVFYNQAASRLDNLLPEEVLHRHLFDVFPNLTEDTSTLLKVLKSHEPILNQHQTFTNFKGEKITTINSTLPLFENDKVVGALEISKDITHVKELSEKVNLLQQELYKIQSSEQTYERNTRHQVETNPGTQHTFSNIIYESEKMEQLVKLAKRVSHTDSPILVYGDSGTGKELLVQAMHNEAIRKDGPFLSQNCAALPGNLLDNVLFGTVSGTALSAENKPGLFELADGGTLFLDEITSLSYETQTKLLQALEEGGVRRIGDTEIRPVNVKVFAAMDQHPPDALRDNLLRKDLYYRLNAISLKIPSLAERKEDIPILARYFLDKYKKKLNSPAKNFDTSVLELFKKHNWPGNVRELEYVIEGAVTLATDKTVQLKDLPPHLQELGAHTTENLEDDLKIQPLRDAIQSVEKQLIEKALNSSGGNISWAAQLLQIPRQTLQYKMKNYGFKS</sequence>
<protein>
    <submittedName>
        <fullName evidence="7">Sigma-54-dependent Fis family transcriptional regulator</fullName>
    </submittedName>
</protein>
<dbReference type="GO" id="GO:0005524">
    <property type="term" value="F:ATP binding"/>
    <property type="evidence" value="ECO:0007669"/>
    <property type="project" value="UniProtKB-KW"/>
</dbReference>
<dbReference type="SUPFAM" id="SSF52540">
    <property type="entry name" value="P-loop containing nucleoside triphosphate hydrolases"/>
    <property type="match status" value="1"/>
</dbReference>
<name>A0A226C1T5_9FIRM</name>
<dbReference type="PROSITE" id="PS00676">
    <property type="entry name" value="SIGMA54_INTERACT_2"/>
    <property type="match status" value="1"/>
</dbReference>
<dbReference type="RefSeq" id="WP_089022634.1">
    <property type="nucleotide sequence ID" value="NZ_NIQC01000003.1"/>
</dbReference>
<comment type="caution">
    <text evidence="7">The sequence shown here is derived from an EMBL/GenBank/DDBJ whole genome shotgun (WGS) entry which is preliminary data.</text>
</comment>
<evidence type="ECO:0000256" key="3">
    <source>
        <dbReference type="ARBA" id="ARBA00023015"/>
    </source>
</evidence>
<dbReference type="InterPro" id="IPR013656">
    <property type="entry name" value="PAS_4"/>
</dbReference>
<dbReference type="Gene3D" id="1.10.8.60">
    <property type="match status" value="1"/>
</dbReference>
<keyword evidence="1" id="KW-0547">Nucleotide-binding</keyword>
<dbReference type="InterPro" id="IPR025943">
    <property type="entry name" value="Sigma_54_int_dom_ATP-bd_2"/>
</dbReference>
<keyword evidence="8" id="KW-1185">Reference proteome</keyword>
<dbReference type="Pfam" id="PF02954">
    <property type="entry name" value="HTH_8"/>
    <property type="match status" value="1"/>
</dbReference>
<dbReference type="InterPro" id="IPR035965">
    <property type="entry name" value="PAS-like_dom_sf"/>
</dbReference>
<dbReference type="PROSITE" id="PS50045">
    <property type="entry name" value="SIGMA54_INTERACT_4"/>
    <property type="match status" value="1"/>
</dbReference>
<dbReference type="Pfam" id="PF00158">
    <property type="entry name" value="Sigma54_activat"/>
    <property type="match status" value="1"/>
</dbReference>
<evidence type="ECO:0000313" key="7">
    <source>
        <dbReference type="EMBL" id="OWZ84564.1"/>
    </source>
</evidence>
<evidence type="ECO:0000259" key="5">
    <source>
        <dbReference type="PROSITE" id="PS50045"/>
    </source>
</evidence>
<dbReference type="Gene3D" id="1.10.10.60">
    <property type="entry name" value="Homeodomain-like"/>
    <property type="match status" value="1"/>
</dbReference>
<dbReference type="InterPro" id="IPR000014">
    <property type="entry name" value="PAS"/>
</dbReference>
<feature type="domain" description="PAS" evidence="6">
    <location>
        <begin position="19"/>
        <end position="70"/>
    </location>
</feature>
<dbReference type="InterPro" id="IPR058031">
    <property type="entry name" value="AAA_lid_NorR"/>
</dbReference>
<proteinExistence type="predicted"/>
<gene>
    <name evidence="7" type="ORF">CDO51_02045</name>
</gene>
<dbReference type="EMBL" id="NIQC01000003">
    <property type="protein sequence ID" value="OWZ84564.1"/>
    <property type="molecule type" value="Genomic_DNA"/>
</dbReference>
<evidence type="ECO:0000313" key="8">
    <source>
        <dbReference type="Proteomes" id="UP000214588"/>
    </source>
</evidence>
<reference evidence="7 8" key="1">
    <citation type="submission" date="2017-06" db="EMBL/GenBank/DDBJ databases">
        <title>Draft Genome Sequence of Natranaerobius trueperi halophilic, alkalithermophilic bacteria from soda lakes.</title>
        <authorList>
            <person name="Zhao B."/>
        </authorList>
    </citation>
    <scope>NUCLEOTIDE SEQUENCE [LARGE SCALE GENOMIC DNA]</scope>
    <source>
        <strain evidence="7 8">DSM 18760</strain>
    </source>
</reference>
<dbReference type="PROSITE" id="PS50112">
    <property type="entry name" value="PAS"/>
    <property type="match status" value="1"/>
</dbReference>
<dbReference type="CDD" id="cd00009">
    <property type="entry name" value="AAA"/>
    <property type="match status" value="1"/>
</dbReference>
<accession>A0A226C1T5</accession>
<dbReference type="PANTHER" id="PTHR32071">
    <property type="entry name" value="TRANSCRIPTIONAL REGULATORY PROTEIN"/>
    <property type="match status" value="1"/>
</dbReference>
<dbReference type="CDD" id="cd00130">
    <property type="entry name" value="PAS"/>
    <property type="match status" value="1"/>
</dbReference>
<evidence type="ECO:0000256" key="2">
    <source>
        <dbReference type="ARBA" id="ARBA00022840"/>
    </source>
</evidence>
<dbReference type="Gene3D" id="3.30.450.20">
    <property type="entry name" value="PAS domain"/>
    <property type="match status" value="1"/>
</dbReference>
<dbReference type="Proteomes" id="UP000214588">
    <property type="component" value="Unassembled WGS sequence"/>
</dbReference>
<dbReference type="SUPFAM" id="SSF46689">
    <property type="entry name" value="Homeodomain-like"/>
    <property type="match status" value="1"/>
</dbReference>
<dbReference type="InterPro" id="IPR027417">
    <property type="entry name" value="P-loop_NTPase"/>
</dbReference>
<evidence type="ECO:0000256" key="1">
    <source>
        <dbReference type="ARBA" id="ARBA00022741"/>
    </source>
</evidence>
<keyword evidence="4" id="KW-0804">Transcription</keyword>
<dbReference type="AlphaFoldDB" id="A0A226C1T5"/>
<dbReference type="NCBIfam" id="TIGR00229">
    <property type="entry name" value="sensory_box"/>
    <property type="match status" value="1"/>
</dbReference>
<dbReference type="OrthoDB" id="9803970at2"/>
<dbReference type="SMART" id="SM00091">
    <property type="entry name" value="PAS"/>
    <property type="match status" value="1"/>
</dbReference>
<keyword evidence="3" id="KW-0805">Transcription regulation</keyword>
<organism evidence="7 8">
    <name type="scientific">Natranaerobius trueperi</name>
    <dbReference type="NCBI Taxonomy" id="759412"/>
    <lineage>
        <taxon>Bacteria</taxon>
        <taxon>Bacillati</taxon>
        <taxon>Bacillota</taxon>
        <taxon>Clostridia</taxon>
        <taxon>Natranaerobiales</taxon>
        <taxon>Natranaerobiaceae</taxon>
        <taxon>Natranaerobius</taxon>
    </lineage>
</organism>
<dbReference type="SUPFAM" id="SSF55785">
    <property type="entry name" value="PYP-like sensor domain (PAS domain)"/>
    <property type="match status" value="1"/>
</dbReference>
<feature type="domain" description="Sigma-54 factor interaction" evidence="5">
    <location>
        <begin position="178"/>
        <end position="406"/>
    </location>
</feature>